<feature type="domain" description="Phytase-like" evidence="2">
    <location>
        <begin position="113"/>
        <end position="484"/>
    </location>
</feature>
<dbReference type="EMBL" id="RJUL01000004">
    <property type="protein sequence ID" value="ROQ27529.1"/>
    <property type="molecule type" value="Genomic_DNA"/>
</dbReference>
<proteinExistence type="predicted"/>
<dbReference type="AlphaFoldDB" id="A0A3N1PHI1"/>
<feature type="domain" description="DUF7151" evidence="3">
    <location>
        <begin position="31"/>
        <end position="77"/>
    </location>
</feature>
<feature type="chain" id="PRO_5018090492" evidence="1">
    <location>
        <begin position="21"/>
        <end position="522"/>
    </location>
</feature>
<keyword evidence="1" id="KW-0732">Signal</keyword>
<evidence type="ECO:0000259" key="2">
    <source>
        <dbReference type="Pfam" id="PF13449"/>
    </source>
</evidence>
<name>A0A3N1PHI1_9GAMM</name>
<keyword evidence="5" id="KW-1185">Reference proteome</keyword>
<gene>
    <name evidence="4" type="ORF">EDC28_104179</name>
</gene>
<sequence length="522" mass="56153">MKRKLSLVALATLVALTGCNDDGDNGSNGLNSLVTQTDLATGNSQCWLGGVQIDSGVDANGNGTLEAGEIAKTSYVCNPDNFSSSGVELPYSVMRNDLPNAAIPGSTMEIRNGGYGSDMDADPSNPMRFYGLTDRGPNASYTGSLGAGKKFPTPDYTPRIGLFEIQATGSVRQVSTILLKDRDGNPISGLPNSAALGGTNEIPYDADGNPILVDPTQPYDATTNPTKTDDYGLDSEGLVAMKDGTFWVSDEYGPHMVHFDATGKEIGRINPFAADSRDNFNLPGEFAHRWANRGMEGLTITPDQKTLVGIMQSSLDNPGKNRTDLTRIVTVNLETGAISQYLYRQEKLQNANCAIKALSATRFLVIERDGAFYNTNPNAMKRVYEIDISAATDLEKVATATNMVQDPSVGLTIDGRTLEQVVNDNLAGGDSSAGWDLLANDGIVPVTKKMVVDMVAEVGYPHDKMEGLWIINNSRIGVLNDDDFAVWSTDDGELEQKYLDDAKSRIDANTLYIVKDLDLGIE</sequence>
<dbReference type="InterPro" id="IPR055575">
    <property type="entry name" value="DUF7151"/>
</dbReference>
<comment type="caution">
    <text evidence="4">The sequence shown here is derived from an EMBL/GenBank/DDBJ whole genome shotgun (WGS) entry which is preliminary data.</text>
</comment>
<dbReference type="PROSITE" id="PS51257">
    <property type="entry name" value="PROKAR_LIPOPROTEIN"/>
    <property type="match status" value="1"/>
</dbReference>
<evidence type="ECO:0000256" key="1">
    <source>
        <dbReference type="SAM" id="SignalP"/>
    </source>
</evidence>
<protein>
    <submittedName>
        <fullName evidence="4">Uncharacterized protein</fullName>
    </submittedName>
</protein>
<feature type="signal peptide" evidence="1">
    <location>
        <begin position="1"/>
        <end position="20"/>
    </location>
</feature>
<evidence type="ECO:0000259" key="3">
    <source>
        <dbReference type="Pfam" id="PF23657"/>
    </source>
</evidence>
<dbReference type="RefSeq" id="WP_123421359.1">
    <property type="nucleotide sequence ID" value="NZ_RJUL01000004.1"/>
</dbReference>
<dbReference type="InterPro" id="IPR027372">
    <property type="entry name" value="Phytase-like_dom"/>
</dbReference>
<reference evidence="4 5" key="1">
    <citation type="submission" date="2018-11" db="EMBL/GenBank/DDBJ databases">
        <title>Genomic Encyclopedia of Type Strains, Phase IV (KMG-IV): sequencing the most valuable type-strain genomes for metagenomic binning, comparative biology and taxonomic classification.</title>
        <authorList>
            <person name="Goeker M."/>
        </authorList>
    </citation>
    <scope>NUCLEOTIDE SEQUENCE [LARGE SCALE GENOMIC DNA]</scope>
    <source>
        <strain evidence="4 5">DSM 21945</strain>
    </source>
</reference>
<dbReference type="STRING" id="584787.GCA_001247655_02624"/>
<dbReference type="PANTHER" id="PTHR37957:SF1">
    <property type="entry name" value="PHYTASE-LIKE DOMAIN-CONTAINING PROTEIN"/>
    <property type="match status" value="1"/>
</dbReference>
<evidence type="ECO:0000313" key="4">
    <source>
        <dbReference type="EMBL" id="ROQ27529.1"/>
    </source>
</evidence>
<dbReference type="Proteomes" id="UP000268033">
    <property type="component" value="Unassembled WGS sequence"/>
</dbReference>
<accession>A0A3N1PHI1</accession>
<dbReference type="Pfam" id="PF23657">
    <property type="entry name" value="DUF7151"/>
    <property type="match status" value="1"/>
</dbReference>
<dbReference type="PANTHER" id="PTHR37957">
    <property type="entry name" value="BLR7070 PROTEIN"/>
    <property type="match status" value="1"/>
</dbReference>
<dbReference type="Pfam" id="PF13449">
    <property type="entry name" value="Phytase-like"/>
    <property type="match status" value="1"/>
</dbReference>
<organism evidence="4 5">
    <name type="scientific">Gallaecimonas pentaromativorans</name>
    <dbReference type="NCBI Taxonomy" id="584787"/>
    <lineage>
        <taxon>Bacteria</taxon>
        <taxon>Pseudomonadati</taxon>
        <taxon>Pseudomonadota</taxon>
        <taxon>Gammaproteobacteria</taxon>
        <taxon>Enterobacterales</taxon>
        <taxon>Gallaecimonadaceae</taxon>
        <taxon>Gallaecimonas</taxon>
    </lineage>
</organism>
<evidence type="ECO:0000313" key="5">
    <source>
        <dbReference type="Proteomes" id="UP000268033"/>
    </source>
</evidence>